<dbReference type="OrthoDB" id="495402at2759"/>
<evidence type="ECO:0000256" key="1">
    <source>
        <dbReference type="ARBA" id="ARBA00023172"/>
    </source>
</evidence>
<keyword evidence="1" id="KW-0233">DNA recombination</keyword>
<dbReference type="SUPFAM" id="SSF56349">
    <property type="entry name" value="DNA breaking-rejoining enzymes"/>
    <property type="match status" value="1"/>
</dbReference>
<sequence>MRRYISTRTLFHTRAAQQQHDHFQHNQHAQILTTCVRRKSSSVVVNASVASSSSSSREDEEETYKKMLKRNDPFALPDFVQKCNDNNAKINVREVVKLLRESSIKHPRDLLRVNGEDLLETIGVDKKDLARALREKLGIWTEEEEKEVQREERKKAREERKMEREKEYREEKEKLAAATEREEMILEKKRMKQAERQRRKEEEGKEEEAVKLKVHILEENEENENSSTSSSSSSPLQSPVKKRTLKRMKRRIRTGVLCDGVRVTQRNSQLENYRLSFSDLPNSLQKELSKMKTFLTRRRLGPQEAPIANVTANKYEEHIRGICGWLVKEKEYKVEDLKSLSMLFPSMKASAADVTFDYLQYLTVERGISANYELLITRSCIAAAKFMYGAKSKFQPGEDALPYQDIPLIKELRRLAKDAKSRASKSPLMSNEKLKWLDWGDYLQVCDILKDEMALNYVTSHKRSQSAIAWSMQRYLIFAILSCVPDRQRTLRELRIGKTLIREEKEDEKEARWIIKHGPNDYKTGKDYGVRPPLVIAPDLYPHLENFVNNYREHLKPQHDFLFSRKNGQPFNDAGIYRLFTSTSMRLTGKRTNPHLVRDMIVTHLRRTNASEKELEALAIYMGHSLAMQKGSYDRRTISEKVEPAVSLLSSLNASFRSS</sequence>
<dbReference type="Proteomes" id="UP000198341">
    <property type="component" value="Chromosome 1"/>
</dbReference>
<keyword evidence="4" id="KW-1185">Reference proteome</keyword>
<name>K8E9W8_9CHLO</name>
<dbReference type="RefSeq" id="XP_007515607.1">
    <property type="nucleotide sequence ID" value="XM_007515545.1"/>
</dbReference>
<organism evidence="3 4">
    <name type="scientific">Bathycoccus prasinos</name>
    <dbReference type="NCBI Taxonomy" id="41875"/>
    <lineage>
        <taxon>Eukaryota</taxon>
        <taxon>Viridiplantae</taxon>
        <taxon>Chlorophyta</taxon>
        <taxon>Mamiellophyceae</taxon>
        <taxon>Mamiellales</taxon>
        <taxon>Bathycoccaceae</taxon>
        <taxon>Bathycoccus</taxon>
    </lineage>
</organism>
<feature type="region of interest" description="Disordered" evidence="2">
    <location>
        <begin position="144"/>
        <end position="246"/>
    </location>
</feature>
<dbReference type="eggNOG" id="ENOG502RYDE">
    <property type="taxonomic scope" value="Eukaryota"/>
</dbReference>
<protein>
    <submittedName>
        <fullName evidence="3">Uncharacterized protein</fullName>
    </submittedName>
</protein>
<evidence type="ECO:0000313" key="3">
    <source>
        <dbReference type="EMBL" id="CCO14486.1"/>
    </source>
</evidence>
<dbReference type="EMBL" id="FO082278">
    <property type="protein sequence ID" value="CCO14486.1"/>
    <property type="molecule type" value="Genomic_DNA"/>
</dbReference>
<gene>
    <name evidence="3" type="ORF">Bathy01g05560</name>
</gene>
<dbReference type="GO" id="GO:0006310">
    <property type="term" value="P:DNA recombination"/>
    <property type="evidence" value="ECO:0007669"/>
    <property type="project" value="UniProtKB-KW"/>
</dbReference>
<dbReference type="InterPro" id="IPR013762">
    <property type="entry name" value="Integrase-like_cat_sf"/>
</dbReference>
<dbReference type="InterPro" id="IPR011010">
    <property type="entry name" value="DNA_brk_join_enz"/>
</dbReference>
<evidence type="ECO:0000256" key="2">
    <source>
        <dbReference type="SAM" id="MobiDB-lite"/>
    </source>
</evidence>
<feature type="compositionally biased region" description="Basic and acidic residues" evidence="2">
    <location>
        <begin position="147"/>
        <end position="218"/>
    </location>
</feature>
<dbReference type="GO" id="GO:0003677">
    <property type="term" value="F:DNA binding"/>
    <property type="evidence" value="ECO:0007669"/>
    <property type="project" value="InterPro"/>
</dbReference>
<reference evidence="3 4" key="1">
    <citation type="submission" date="2011-10" db="EMBL/GenBank/DDBJ databases">
        <authorList>
            <person name="Genoscope - CEA"/>
        </authorList>
    </citation>
    <scope>NUCLEOTIDE SEQUENCE [LARGE SCALE GENOMIC DNA]</scope>
    <source>
        <strain evidence="3 4">RCC 1105</strain>
    </source>
</reference>
<dbReference type="KEGG" id="bpg:Bathy01g05560"/>
<evidence type="ECO:0000313" key="4">
    <source>
        <dbReference type="Proteomes" id="UP000198341"/>
    </source>
</evidence>
<dbReference type="AlphaFoldDB" id="K8E9W8"/>
<accession>K8E9W8</accession>
<dbReference type="GO" id="GO:0015074">
    <property type="term" value="P:DNA integration"/>
    <property type="evidence" value="ECO:0007669"/>
    <property type="project" value="InterPro"/>
</dbReference>
<feature type="compositionally biased region" description="Low complexity" evidence="2">
    <location>
        <begin position="225"/>
        <end position="234"/>
    </location>
</feature>
<dbReference type="Gene3D" id="1.10.443.10">
    <property type="entry name" value="Intergrase catalytic core"/>
    <property type="match status" value="1"/>
</dbReference>
<proteinExistence type="predicted"/>
<dbReference type="GeneID" id="19018291"/>